<dbReference type="InterPro" id="IPR036691">
    <property type="entry name" value="Endo/exonu/phosph_ase_sf"/>
</dbReference>
<evidence type="ECO:0000256" key="3">
    <source>
        <dbReference type="ARBA" id="ARBA00023599"/>
    </source>
</evidence>
<dbReference type="InterPro" id="IPR039737">
    <property type="entry name" value="INPP5A"/>
</dbReference>
<dbReference type="GO" id="GO:0004445">
    <property type="term" value="F:inositol-polyphosphate 5-phosphatase activity"/>
    <property type="evidence" value="ECO:0007669"/>
    <property type="project" value="UniProtKB-EC"/>
</dbReference>
<protein>
    <recommendedName>
        <fullName evidence="1">inositol-polyphosphate 5-phosphatase</fullName>
        <ecNumber evidence="1">3.1.3.56</ecNumber>
    </recommendedName>
</protein>
<dbReference type="InParanoid" id="A0A067R059"/>
<sequence length="1077" mass="120150">MAGQSTPVLLVTANVGSIFEDPSLMLKLWTEEFLSTISRLDPKFIALHCQEVGGKNYERSMKHVEYFVRLLMSSEELRLFDKVRVYLDEDYSSAENFTALGNFYFIHESMSDVLIWDFSAMGFISAKGKEVHSGNIEAVSTKEKSKFPQDFFPECKWSRKGFLRTRWSLNGTVFDLINIHLFHDASNFIAVESFPSVYCKNRRRALEHTLDRFHNDDYGTAPFFVFGDFNFRTDAQGVVKKLAEGLNPVRLQSNKSTDHTKLQYRDGTSQVILSLGKKEFSHQDHQTVFIEENGKWLREFDRELEPFADRLYEFPISFPPSYPFEEDRKGAECYMQTRCPSWCDRVLLSNSAKSLTSNINEPGSVQYGLMGAGTCMGDHKPVYLKVSLDSDAGMVPCCCNTKSSPCFGLYLPADARVSPPQWPKSHTQHSSKLDHAALSSMLLAARCTTVTPVAAGSDSHLLLPPSAHASLLHDPYTPESMETPSSSPTPSMIPQFEFPDDYERESDANLKIYGPAPSTKDKIYGWDFVVSDSVEQSDSSDEELRVDDKKDAVSICNSCKEEETGKNVRSDSQEMQQIGSQYKNETLLLTEKLLLGSCRKIFSSSSMEVMQIGDFSKNRDSVLIPSHATEDEVSKQESVASDSTSQFQVPDIIEEKCESYSSLDRCSISYNKAVKAVKSEEVPVSKTLCFCDNVHNNTNKSNKLVTLSANAECRETDQFAALSCSAGRVQNNSQVKGNNKSVQIISGFSTEAQDMLPLCQDHRGDDDNIDSQVLSQNIPALVLETEIKSDTIVEMAQKFASLSPCESSFILNPGMTQSALEVESHTDTKYPHSFHKVHSCIAECNKSAALGHSLSHETSNPGSSNPVMTNMHATNKSPFPISESNDKIRYFLAVNKSVLSSESTNSIENHKLRSCNNCKEQPQNHTSEDRMLPCNKVFVISRLLPMSNMISKFKNEPVKVHNSSLKNLFRSVSVPVNIYSSRILEKQVPCLFTVLRTLSCGNITSSCNIEDLTVSPNGLFESCEKSALKQEPHTEQNNSISSACGSVIDAPVDCKQEKKDDKQSSSDVKCFSCCILL</sequence>
<dbReference type="eggNOG" id="KOG1976">
    <property type="taxonomic scope" value="Eukaryota"/>
</dbReference>
<dbReference type="AlphaFoldDB" id="A0A067R059"/>
<dbReference type="SMART" id="SM00128">
    <property type="entry name" value="IPPc"/>
    <property type="match status" value="1"/>
</dbReference>
<keyword evidence="2" id="KW-0378">Hydrolase</keyword>
<organism evidence="5 6">
    <name type="scientific">Zootermopsis nevadensis</name>
    <name type="common">Dampwood termite</name>
    <dbReference type="NCBI Taxonomy" id="136037"/>
    <lineage>
        <taxon>Eukaryota</taxon>
        <taxon>Metazoa</taxon>
        <taxon>Ecdysozoa</taxon>
        <taxon>Arthropoda</taxon>
        <taxon>Hexapoda</taxon>
        <taxon>Insecta</taxon>
        <taxon>Pterygota</taxon>
        <taxon>Neoptera</taxon>
        <taxon>Polyneoptera</taxon>
        <taxon>Dictyoptera</taxon>
        <taxon>Blattodea</taxon>
        <taxon>Blattoidea</taxon>
        <taxon>Termitoidae</taxon>
        <taxon>Termopsidae</taxon>
        <taxon>Zootermopsis</taxon>
    </lineage>
</organism>
<dbReference type="EC" id="3.1.3.56" evidence="1"/>
<gene>
    <name evidence="5" type="ORF">L798_09642</name>
</gene>
<dbReference type="PANTHER" id="PTHR12997:SF2">
    <property type="entry name" value="INOSITOL POLYPHOSPHATE-5-PHOSPHATASE A"/>
    <property type="match status" value="1"/>
</dbReference>
<name>A0A067R059_ZOONE</name>
<evidence type="ECO:0000256" key="2">
    <source>
        <dbReference type="ARBA" id="ARBA00022801"/>
    </source>
</evidence>
<evidence type="ECO:0000313" key="5">
    <source>
        <dbReference type="EMBL" id="KDR16225.1"/>
    </source>
</evidence>
<dbReference type="GO" id="GO:0046856">
    <property type="term" value="P:phosphatidylinositol dephosphorylation"/>
    <property type="evidence" value="ECO:0007669"/>
    <property type="project" value="InterPro"/>
</dbReference>
<accession>A0A067R059</accession>
<dbReference type="Gene3D" id="3.60.10.10">
    <property type="entry name" value="Endonuclease/exonuclease/phosphatase"/>
    <property type="match status" value="1"/>
</dbReference>
<dbReference type="EMBL" id="KK852804">
    <property type="protein sequence ID" value="KDR16225.1"/>
    <property type="molecule type" value="Genomic_DNA"/>
</dbReference>
<dbReference type="Pfam" id="PF22669">
    <property type="entry name" value="Exo_endo_phos2"/>
    <property type="match status" value="1"/>
</dbReference>
<dbReference type="PANTHER" id="PTHR12997">
    <property type="entry name" value="TYPE I INOSITOL-1,4,5-TRISPHOSPHATE 5-PHOSPHATASE"/>
    <property type="match status" value="1"/>
</dbReference>
<feature type="domain" description="Inositol polyphosphate-related phosphatase" evidence="4">
    <location>
        <begin position="4"/>
        <end position="394"/>
    </location>
</feature>
<dbReference type="Proteomes" id="UP000027135">
    <property type="component" value="Unassembled WGS sequence"/>
</dbReference>
<evidence type="ECO:0000259" key="4">
    <source>
        <dbReference type="SMART" id="SM00128"/>
    </source>
</evidence>
<dbReference type="InterPro" id="IPR000300">
    <property type="entry name" value="IPPc"/>
</dbReference>
<reference evidence="5 6" key="1">
    <citation type="journal article" date="2014" name="Nat. Commun.">
        <title>Molecular traces of alternative social organization in a termite genome.</title>
        <authorList>
            <person name="Terrapon N."/>
            <person name="Li C."/>
            <person name="Robertson H.M."/>
            <person name="Ji L."/>
            <person name="Meng X."/>
            <person name="Booth W."/>
            <person name="Chen Z."/>
            <person name="Childers C.P."/>
            <person name="Glastad K.M."/>
            <person name="Gokhale K."/>
            <person name="Gowin J."/>
            <person name="Gronenberg W."/>
            <person name="Hermansen R.A."/>
            <person name="Hu H."/>
            <person name="Hunt B.G."/>
            <person name="Huylmans A.K."/>
            <person name="Khalil S.M."/>
            <person name="Mitchell R.D."/>
            <person name="Munoz-Torres M.C."/>
            <person name="Mustard J.A."/>
            <person name="Pan H."/>
            <person name="Reese J.T."/>
            <person name="Scharf M.E."/>
            <person name="Sun F."/>
            <person name="Vogel H."/>
            <person name="Xiao J."/>
            <person name="Yang W."/>
            <person name="Yang Z."/>
            <person name="Yang Z."/>
            <person name="Zhou J."/>
            <person name="Zhu J."/>
            <person name="Brent C.S."/>
            <person name="Elsik C.G."/>
            <person name="Goodisman M.A."/>
            <person name="Liberles D.A."/>
            <person name="Roe R.M."/>
            <person name="Vargo E.L."/>
            <person name="Vilcinskas A."/>
            <person name="Wang J."/>
            <person name="Bornberg-Bauer E."/>
            <person name="Korb J."/>
            <person name="Zhang G."/>
            <person name="Liebig J."/>
        </authorList>
    </citation>
    <scope>NUCLEOTIDE SEQUENCE [LARGE SCALE GENOMIC DNA]</scope>
    <source>
        <tissue evidence="5">Whole organism</tissue>
    </source>
</reference>
<evidence type="ECO:0000313" key="6">
    <source>
        <dbReference type="Proteomes" id="UP000027135"/>
    </source>
</evidence>
<keyword evidence="6" id="KW-1185">Reference proteome</keyword>
<proteinExistence type="inferred from homology"/>
<dbReference type="SUPFAM" id="SSF56219">
    <property type="entry name" value="DNase I-like"/>
    <property type="match status" value="1"/>
</dbReference>
<dbReference type="OrthoDB" id="5780965at2759"/>
<comment type="similarity">
    <text evidence="3">Belongs to the inositol 1,4,5-trisphosphate 5-phosphatase type I family.</text>
</comment>
<evidence type="ECO:0000256" key="1">
    <source>
        <dbReference type="ARBA" id="ARBA00012997"/>
    </source>
</evidence>
<dbReference type="STRING" id="136037.A0A067R059"/>